<evidence type="ECO:0000313" key="1">
    <source>
        <dbReference type="EMBL" id="GAJ12049.1"/>
    </source>
</evidence>
<accession>X1U3I6</accession>
<gene>
    <name evidence="1" type="ORF">S12H4_43962</name>
</gene>
<reference evidence="1" key="1">
    <citation type="journal article" date="2014" name="Front. Microbiol.">
        <title>High frequency of phylogenetically diverse reductive dehalogenase-homologous genes in deep subseafloor sedimentary metagenomes.</title>
        <authorList>
            <person name="Kawai M."/>
            <person name="Futagami T."/>
            <person name="Toyoda A."/>
            <person name="Takaki Y."/>
            <person name="Nishi S."/>
            <person name="Hori S."/>
            <person name="Arai W."/>
            <person name="Tsubouchi T."/>
            <person name="Morono Y."/>
            <person name="Uchiyama I."/>
            <person name="Ito T."/>
            <person name="Fujiyama A."/>
            <person name="Inagaki F."/>
            <person name="Takami H."/>
        </authorList>
    </citation>
    <scope>NUCLEOTIDE SEQUENCE</scope>
    <source>
        <strain evidence="1">Expedition CK06-06</strain>
    </source>
</reference>
<protein>
    <submittedName>
        <fullName evidence="1">Uncharacterized protein</fullName>
    </submittedName>
</protein>
<comment type="caution">
    <text evidence="1">The sequence shown here is derived from an EMBL/GenBank/DDBJ whole genome shotgun (WGS) entry which is preliminary data.</text>
</comment>
<sequence>VKLTHNTPPYYGWGVQWSDTPTFFIKDGKDGRKHKGQIKRAF</sequence>
<dbReference type="EMBL" id="BARW01027040">
    <property type="protein sequence ID" value="GAJ12049.1"/>
    <property type="molecule type" value="Genomic_DNA"/>
</dbReference>
<dbReference type="AlphaFoldDB" id="X1U3I6"/>
<feature type="non-terminal residue" evidence="1">
    <location>
        <position position="1"/>
    </location>
</feature>
<organism evidence="1">
    <name type="scientific">marine sediment metagenome</name>
    <dbReference type="NCBI Taxonomy" id="412755"/>
    <lineage>
        <taxon>unclassified sequences</taxon>
        <taxon>metagenomes</taxon>
        <taxon>ecological metagenomes</taxon>
    </lineage>
</organism>
<name>X1U3I6_9ZZZZ</name>
<proteinExistence type="predicted"/>